<gene>
    <name evidence="1" type="ORF">M5D96_010678</name>
</gene>
<reference evidence="1" key="1">
    <citation type="journal article" date="2023" name="Genome Biol. Evol.">
        <title>Long-read-based Genome Assembly of Drosophila gunungcola Reveals Fewer Chemosensory Genes in Flower-breeding Species.</title>
        <authorList>
            <person name="Negi A."/>
            <person name="Liao B.Y."/>
            <person name="Yeh S.D."/>
        </authorList>
    </citation>
    <scope>NUCLEOTIDE SEQUENCE</scope>
    <source>
        <strain evidence="1">Sukarami</strain>
    </source>
</reference>
<dbReference type="AlphaFoldDB" id="A0A9P9YGF9"/>
<name>A0A9P9YGF9_9MUSC</name>
<accession>A0A9P9YGF9</accession>
<dbReference type="EMBL" id="JAMKOV010000018">
    <property type="protein sequence ID" value="KAI8036519.1"/>
    <property type="molecule type" value="Genomic_DNA"/>
</dbReference>
<sequence length="96" mass="11423">MERESPKKLEDALEEMGMLGVLPYLQGLFLREIDRKLKVLNRRQLRHRVICLGYLPVPRLKKWSAIKPRNLRLQFAIVFQVEISLWFVPQDGHWVA</sequence>
<proteinExistence type="predicted"/>
<organism evidence="1 2">
    <name type="scientific">Drosophila gunungcola</name>
    <name type="common">fruit fly</name>
    <dbReference type="NCBI Taxonomy" id="103775"/>
    <lineage>
        <taxon>Eukaryota</taxon>
        <taxon>Metazoa</taxon>
        <taxon>Ecdysozoa</taxon>
        <taxon>Arthropoda</taxon>
        <taxon>Hexapoda</taxon>
        <taxon>Insecta</taxon>
        <taxon>Pterygota</taxon>
        <taxon>Neoptera</taxon>
        <taxon>Endopterygota</taxon>
        <taxon>Diptera</taxon>
        <taxon>Brachycera</taxon>
        <taxon>Muscomorpha</taxon>
        <taxon>Ephydroidea</taxon>
        <taxon>Drosophilidae</taxon>
        <taxon>Drosophila</taxon>
        <taxon>Sophophora</taxon>
    </lineage>
</organism>
<keyword evidence="2" id="KW-1185">Reference proteome</keyword>
<evidence type="ECO:0000313" key="1">
    <source>
        <dbReference type="EMBL" id="KAI8036519.1"/>
    </source>
</evidence>
<protein>
    <submittedName>
        <fullName evidence="1">Uncharacterized protein</fullName>
    </submittedName>
</protein>
<dbReference type="Proteomes" id="UP001059596">
    <property type="component" value="Unassembled WGS sequence"/>
</dbReference>
<evidence type="ECO:0000313" key="2">
    <source>
        <dbReference type="Proteomes" id="UP001059596"/>
    </source>
</evidence>
<comment type="caution">
    <text evidence="1">The sequence shown here is derived from an EMBL/GenBank/DDBJ whole genome shotgun (WGS) entry which is preliminary data.</text>
</comment>